<feature type="domain" description="Pyruvate phosphate dikinase AMP/ATP-binding" evidence="1">
    <location>
        <begin position="50"/>
        <end position="151"/>
    </location>
</feature>
<dbReference type="Gene3D" id="3.30.470.20">
    <property type="entry name" value="ATP-grasp fold, B domain"/>
    <property type="match status" value="1"/>
</dbReference>
<protein>
    <recommendedName>
        <fullName evidence="1">Pyruvate phosphate dikinase AMP/ATP-binding domain-containing protein</fullName>
    </recommendedName>
</protein>
<proteinExistence type="predicted"/>
<dbReference type="InterPro" id="IPR051549">
    <property type="entry name" value="PEP_Utilizing_Enz"/>
</dbReference>
<accession>A0A382HRW8</accession>
<dbReference type="InterPro" id="IPR002192">
    <property type="entry name" value="PPDK_AMP/ATP-bd"/>
</dbReference>
<gene>
    <name evidence="2" type="ORF">METZ01_LOCUS242970</name>
</gene>
<dbReference type="SUPFAM" id="SSF56059">
    <property type="entry name" value="Glutathione synthetase ATP-binding domain-like"/>
    <property type="match status" value="1"/>
</dbReference>
<dbReference type="Gene3D" id="3.30.1490.20">
    <property type="entry name" value="ATP-grasp fold, A domain"/>
    <property type="match status" value="1"/>
</dbReference>
<evidence type="ECO:0000313" key="2">
    <source>
        <dbReference type="EMBL" id="SVB90116.1"/>
    </source>
</evidence>
<dbReference type="EMBL" id="UINC01062978">
    <property type="protein sequence ID" value="SVB90116.1"/>
    <property type="molecule type" value="Genomic_DNA"/>
</dbReference>
<dbReference type="Pfam" id="PF01326">
    <property type="entry name" value="PPDK_N"/>
    <property type="match status" value="1"/>
</dbReference>
<dbReference type="GO" id="GO:0005524">
    <property type="term" value="F:ATP binding"/>
    <property type="evidence" value="ECO:0007669"/>
    <property type="project" value="InterPro"/>
</dbReference>
<name>A0A382HRW8_9ZZZZ</name>
<dbReference type="AlphaFoldDB" id="A0A382HRW8"/>
<reference evidence="2" key="1">
    <citation type="submission" date="2018-05" db="EMBL/GenBank/DDBJ databases">
        <authorList>
            <person name="Lanie J.A."/>
            <person name="Ng W.-L."/>
            <person name="Kazmierczak K.M."/>
            <person name="Andrzejewski T.M."/>
            <person name="Davidsen T.M."/>
            <person name="Wayne K.J."/>
            <person name="Tettelin H."/>
            <person name="Glass J.I."/>
            <person name="Rusch D."/>
            <person name="Podicherti R."/>
            <person name="Tsui H.-C.T."/>
            <person name="Winkler M.E."/>
        </authorList>
    </citation>
    <scope>NUCLEOTIDE SEQUENCE</scope>
</reference>
<dbReference type="PANTHER" id="PTHR43615">
    <property type="entry name" value="PHOSPHOENOLPYRUVATE SYNTHASE-RELATED"/>
    <property type="match status" value="1"/>
</dbReference>
<dbReference type="InterPro" id="IPR013815">
    <property type="entry name" value="ATP_grasp_subdomain_1"/>
</dbReference>
<feature type="non-terminal residue" evidence="2">
    <location>
        <position position="232"/>
    </location>
</feature>
<dbReference type="PANTHER" id="PTHR43615:SF1">
    <property type="entry name" value="PPDK_N DOMAIN-CONTAINING PROTEIN"/>
    <property type="match status" value="1"/>
</dbReference>
<organism evidence="2">
    <name type="scientific">marine metagenome</name>
    <dbReference type="NCBI Taxonomy" id="408172"/>
    <lineage>
        <taxon>unclassified sequences</taxon>
        <taxon>metagenomes</taxon>
        <taxon>ecological metagenomes</taxon>
    </lineage>
</organism>
<dbReference type="GO" id="GO:0016301">
    <property type="term" value="F:kinase activity"/>
    <property type="evidence" value="ECO:0007669"/>
    <property type="project" value="InterPro"/>
</dbReference>
<sequence>MKELKSQSQKVSIFTSKSNILKFLQSRLKYSKIERILDFTVDDWNKNKNQILQQVKSTFYKKKVIIRSSAIGEDSDYSSEAGSYESILNINSSSRTQLISAINKVIKSYAHKKNFNLKNQILIQTQAVDIVTSGVIFSRTPDNGAPYYVINFEDGISTIGVTHGSVGNTIKIARHLGIKAIGEKWKSLLQSVKEIETVVQSNSLDIEFGITKNSTIVIFQVRPITSILKSIS</sequence>
<evidence type="ECO:0000259" key="1">
    <source>
        <dbReference type="Pfam" id="PF01326"/>
    </source>
</evidence>